<dbReference type="EMBL" id="CAJOBH010228178">
    <property type="protein sequence ID" value="CAF5060389.1"/>
    <property type="molecule type" value="Genomic_DNA"/>
</dbReference>
<proteinExistence type="predicted"/>
<reference evidence="2" key="1">
    <citation type="submission" date="2021-02" db="EMBL/GenBank/DDBJ databases">
        <authorList>
            <person name="Nowell W R."/>
        </authorList>
    </citation>
    <scope>NUCLEOTIDE SEQUENCE</scope>
</reference>
<organism evidence="2 3">
    <name type="scientific">Rotaria magnacalcarata</name>
    <dbReference type="NCBI Taxonomy" id="392030"/>
    <lineage>
        <taxon>Eukaryota</taxon>
        <taxon>Metazoa</taxon>
        <taxon>Spiralia</taxon>
        <taxon>Gnathifera</taxon>
        <taxon>Rotifera</taxon>
        <taxon>Eurotatoria</taxon>
        <taxon>Bdelloidea</taxon>
        <taxon>Philodinida</taxon>
        <taxon>Philodinidae</taxon>
        <taxon>Rotaria</taxon>
    </lineage>
</organism>
<feature type="region of interest" description="Disordered" evidence="1">
    <location>
        <begin position="23"/>
        <end position="45"/>
    </location>
</feature>
<dbReference type="AlphaFoldDB" id="A0A8S3EL69"/>
<sequence>MRSSSWPILSSLVDSSSFRRCHSQSTLNQNNNNSSSSSSLLNGTTRKSISDLTQQSLSISHTSSMYSSQTSVDMLREDDRTKINKWHYFLAG</sequence>
<gene>
    <name evidence="2" type="ORF">BYL167_LOCUS59197</name>
</gene>
<feature type="compositionally biased region" description="Low complexity" evidence="1">
    <location>
        <begin position="23"/>
        <end position="42"/>
    </location>
</feature>
<name>A0A8S3EL69_9BILA</name>
<dbReference type="Proteomes" id="UP000681967">
    <property type="component" value="Unassembled WGS sequence"/>
</dbReference>
<evidence type="ECO:0000256" key="1">
    <source>
        <dbReference type="SAM" id="MobiDB-lite"/>
    </source>
</evidence>
<accession>A0A8S3EL69</accession>
<evidence type="ECO:0000313" key="2">
    <source>
        <dbReference type="EMBL" id="CAF5060389.1"/>
    </source>
</evidence>
<feature type="non-terminal residue" evidence="2">
    <location>
        <position position="92"/>
    </location>
</feature>
<comment type="caution">
    <text evidence="2">The sequence shown here is derived from an EMBL/GenBank/DDBJ whole genome shotgun (WGS) entry which is preliminary data.</text>
</comment>
<evidence type="ECO:0000313" key="3">
    <source>
        <dbReference type="Proteomes" id="UP000681967"/>
    </source>
</evidence>
<protein>
    <submittedName>
        <fullName evidence="2">Uncharacterized protein</fullName>
    </submittedName>
</protein>